<accession>A0AB37UR57</accession>
<dbReference type="SMART" id="SM00342">
    <property type="entry name" value="HTH_ARAC"/>
    <property type="match status" value="1"/>
</dbReference>
<dbReference type="InterPro" id="IPR018060">
    <property type="entry name" value="HTH_AraC"/>
</dbReference>
<dbReference type="Gene3D" id="1.10.10.60">
    <property type="entry name" value="Homeodomain-like"/>
    <property type="match status" value="2"/>
</dbReference>
<dbReference type="PRINTS" id="PR00032">
    <property type="entry name" value="HTHARAC"/>
</dbReference>
<evidence type="ECO:0000313" key="5">
    <source>
        <dbReference type="EMBL" id="RUT13766.1"/>
    </source>
</evidence>
<dbReference type="GO" id="GO:0003700">
    <property type="term" value="F:DNA-binding transcription factor activity"/>
    <property type="evidence" value="ECO:0007669"/>
    <property type="project" value="InterPro"/>
</dbReference>
<evidence type="ECO:0000313" key="6">
    <source>
        <dbReference type="Proteomes" id="UP000282574"/>
    </source>
</evidence>
<organism evidence="5 6">
    <name type="scientific">Chroococcidiopsis cubana SAG 39.79</name>
    <dbReference type="NCBI Taxonomy" id="388085"/>
    <lineage>
        <taxon>Bacteria</taxon>
        <taxon>Bacillati</taxon>
        <taxon>Cyanobacteriota</taxon>
        <taxon>Cyanophyceae</taxon>
        <taxon>Chroococcidiopsidales</taxon>
        <taxon>Chroococcidiopsidaceae</taxon>
        <taxon>Chroococcidiopsis</taxon>
    </lineage>
</organism>
<comment type="caution">
    <text evidence="5">The sequence shown here is derived from an EMBL/GenBank/DDBJ whole genome shotgun (WGS) entry which is preliminary data.</text>
</comment>
<gene>
    <name evidence="5" type="ORF">DSM107010_10410</name>
</gene>
<dbReference type="InterPro" id="IPR018062">
    <property type="entry name" value="HTH_AraC-typ_CS"/>
</dbReference>
<reference evidence="5 6" key="1">
    <citation type="journal article" date="2019" name="Genome Biol. Evol.">
        <title>Day and night: Metabolic profiles and evolutionary relationships of six axenic non-marine cyanobacteria.</title>
        <authorList>
            <person name="Will S.E."/>
            <person name="Henke P."/>
            <person name="Boedeker C."/>
            <person name="Huang S."/>
            <person name="Brinkmann H."/>
            <person name="Rohde M."/>
            <person name="Jarek M."/>
            <person name="Friedl T."/>
            <person name="Seufert S."/>
            <person name="Schumacher M."/>
            <person name="Overmann J."/>
            <person name="Neumann-Schaal M."/>
            <person name="Petersen J."/>
        </authorList>
    </citation>
    <scope>NUCLEOTIDE SEQUENCE [LARGE SCALE GENOMIC DNA]</scope>
    <source>
        <strain evidence="5 6">SAG 39.79</strain>
    </source>
</reference>
<dbReference type="GO" id="GO:0043565">
    <property type="term" value="F:sequence-specific DNA binding"/>
    <property type="evidence" value="ECO:0007669"/>
    <property type="project" value="InterPro"/>
</dbReference>
<dbReference type="Pfam" id="PF12833">
    <property type="entry name" value="HTH_18"/>
    <property type="match status" value="1"/>
</dbReference>
<dbReference type="PANTHER" id="PTHR47893:SF1">
    <property type="entry name" value="REGULATORY PROTEIN PCHR"/>
    <property type="match status" value="1"/>
</dbReference>
<evidence type="ECO:0000256" key="1">
    <source>
        <dbReference type="ARBA" id="ARBA00023015"/>
    </source>
</evidence>
<dbReference type="PROSITE" id="PS01124">
    <property type="entry name" value="HTH_ARAC_FAMILY_2"/>
    <property type="match status" value="1"/>
</dbReference>
<dbReference type="InterPro" id="IPR053142">
    <property type="entry name" value="PchR_regulatory_protein"/>
</dbReference>
<keyword evidence="3" id="KW-0804">Transcription</keyword>
<dbReference type="AlphaFoldDB" id="A0AB37UR57"/>
<proteinExistence type="predicted"/>
<dbReference type="InterPro" id="IPR009057">
    <property type="entry name" value="Homeodomain-like_sf"/>
</dbReference>
<keyword evidence="2" id="KW-0238">DNA-binding</keyword>
<dbReference type="InterPro" id="IPR020449">
    <property type="entry name" value="Tscrpt_reg_AraC-type_HTH"/>
</dbReference>
<evidence type="ECO:0000256" key="2">
    <source>
        <dbReference type="ARBA" id="ARBA00023125"/>
    </source>
</evidence>
<dbReference type="SUPFAM" id="SSF46689">
    <property type="entry name" value="Homeodomain-like"/>
    <property type="match status" value="2"/>
</dbReference>
<evidence type="ECO:0000259" key="4">
    <source>
        <dbReference type="PROSITE" id="PS01124"/>
    </source>
</evidence>
<keyword evidence="1" id="KW-0805">Transcription regulation</keyword>
<dbReference type="PANTHER" id="PTHR47893">
    <property type="entry name" value="REGULATORY PROTEIN PCHR"/>
    <property type="match status" value="1"/>
</dbReference>
<evidence type="ECO:0000256" key="3">
    <source>
        <dbReference type="ARBA" id="ARBA00023163"/>
    </source>
</evidence>
<keyword evidence="6" id="KW-1185">Reference proteome</keyword>
<name>A0AB37UR57_9CYAN</name>
<dbReference type="PROSITE" id="PS00041">
    <property type="entry name" value="HTH_ARAC_FAMILY_1"/>
    <property type="match status" value="1"/>
</dbReference>
<feature type="domain" description="HTH araC/xylS-type" evidence="4">
    <location>
        <begin position="230"/>
        <end position="328"/>
    </location>
</feature>
<sequence length="335" mass="38068">MLAMTITLTMYEDWELWAEANPNSLQKPKPEPFEIVREMPKQLGKGYARLIEVYPHFWLMIVDYKYRDDILIKIPEWDHPLQFLVYLSGRITDEYGGQLGEGYTCISGSGVQRQMTTQLLKTRYVGIDFDMPPELLATFFPDEAGEIPHQLRLLAKGNDWQTLLYPETTTAIQGIAQQIINCPYEGMTKRMYLQGKVLELMALQLAPILSAQNGTQPSPRLKADTISRIHYAREILSARLENPPSLLELAQIVGVSDRNLRRGFKEMFGTTVFGYLTNIRMEQAEQLLRSGKLSVAEVANLSGYSQQGHFAAAFKRKFGITPRECLSGKRSILPS</sequence>
<dbReference type="EMBL" id="RSCK01000005">
    <property type="protein sequence ID" value="RUT13766.1"/>
    <property type="molecule type" value="Genomic_DNA"/>
</dbReference>
<dbReference type="Proteomes" id="UP000282574">
    <property type="component" value="Unassembled WGS sequence"/>
</dbReference>
<protein>
    <submittedName>
        <fullName evidence="5">AraC family transcriptional regulator</fullName>
    </submittedName>
</protein>